<dbReference type="KEGG" id="mnv:MNVI_16400"/>
<dbReference type="GO" id="GO:0016787">
    <property type="term" value="F:hydrolase activity"/>
    <property type="evidence" value="ECO:0007669"/>
    <property type="project" value="UniProtKB-KW"/>
</dbReference>
<dbReference type="EMBL" id="MVIC01000022">
    <property type="protein sequence ID" value="ORB13722.1"/>
    <property type="molecule type" value="Genomic_DNA"/>
</dbReference>
<dbReference type="InterPro" id="IPR022907">
    <property type="entry name" value="VapC_family"/>
</dbReference>
<reference evidence="9" key="3">
    <citation type="submission" date="2020-02" db="EMBL/GenBank/DDBJ databases">
        <authorList>
            <person name="Matsumoto Y."/>
            <person name="Motooka D."/>
            <person name="Nakamura S."/>
        </authorList>
    </citation>
    <scope>NUCLEOTIDE SEQUENCE</scope>
    <source>
        <strain evidence="9">JCM 16367</strain>
    </source>
</reference>
<gene>
    <name evidence="9" type="primary">vapc46</name>
    <name evidence="7" type="synonym">vapC</name>
    <name evidence="10" type="ORF">BST37_12970</name>
    <name evidence="9" type="ORF">MNVI_16400</name>
</gene>
<dbReference type="EC" id="3.1.-.-" evidence="7"/>
<evidence type="ECO:0000259" key="8">
    <source>
        <dbReference type="Pfam" id="PF01850"/>
    </source>
</evidence>
<keyword evidence="4 7" id="KW-0479">Metal-binding</keyword>
<organism evidence="9 12">
    <name type="scientific">Mycobacterium noviomagense</name>
    <dbReference type="NCBI Taxonomy" id="459858"/>
    <lineage>
        <taxon>Bacteria</taxon>
        <taxon>Bacillati</taxon>
        <taxon>Actinomycetota</taxon>
        <taxon>Actinomycetes</taxon>
        <taxon>Mycobacteriales</taxon>
        <taxon>Mycobacteriaceae</taxon>
        <taxon>Mycobacterium</taxon>
    </lineage>
</organism>
<keyword evidence="6 7" id="KW-0460">Magnesium</keyword>
<dbReference type="GO" id="GO:0004540">
    <property type="term" value="F:RNA nuclease activity"/>
    <property type="evidence" value="ECO:0007669"/>
    <property type="project" value="InterPro"/>
</dbReference>
<dbReference type="GO" id="GO:0090729">
    <property type="term" value="F:toxin activity"/>
    <property type="evidence" value="ECO:0007669"/>
    <property type="project" value="UniProtKB-KW"/>
</dbReference>
<comment type="similarity">
    <text evidence="7">Belongs to the PINc/VapC protein family.</text>
</comment>
<evidence type="ECO:0000313" key="11">
    <source>
        <dbReference type="Proteomes" id="UP000192374"/>
    </source>
</evidence>
<evidence type="ECO:0000256" key="3">
    <source>
        <dbReference type="ARBA" id="ARBA00022722"/>
    </source>
</evidence>
<dbReference type="Gene3D" id="3.40.50.1010">
    <property type="entry name" value="5'-nuclease"/>
    <property type="match status" value="1"/>
</dbReference>
<sequence>MRLYLDSSALVKLVSNEAQSPALRSYLESYPSDTHFTSALTRTELIRAAKRHGSVGAVARARRVLTRLDLVALTTRLLDIAAVLPPAELRSLDAIHLAAAQTAPDLRALITYDARMAYAASQAGIVVGQPV</sequence>
<evidence type="ECO:0000256" key="6">
    <source>
        <dbReference type="ARBA" id="ARBA00022842"/>
    </source>
</evidence>
<reference evidence="9 12" key="2">
    <citation type="journal article" date="2019" name="Emerg. Microbes Infect.">
        <title>Comprehensive subspecies identification of 175 nontuberculous mycobacteria species based on 7547 genomic profiles.</title>
        <authorList>
            <person name="Matsumoto Y."/>
            <person name="Kinjo T."/>
            <person name="Motooka D."/>
            <person name="Nabeya D."/>
            <person name="Jung N."/>
            <person name="Uechi K."/>
            <person name="Horii T."/>
            <person name="Iida T."/>
            <person name="Fujita J."/>
            <person name="Nakamura S."/>
        </authorList>
    </citation>
    <scope>NUCLEOTIDE SEQUENCE [LARGE SCALE GENOMIC DNA]</scope>
    <source>
        <strain evidence="9 12">JCM 16367</strain>
    </source>
</reference>
<evidence type="ECO:0000256" key="5">
    <source>
        <dbReference type="ARBA" id="ARBA00022801"/>
    </source>
</evidence>
<evidence type="ECO:0000313" key="9">
    <source>
        <dbReference type="EMBL" id="BBY06322.1"/>
    </source>
</evidence>
<evidence type="ECO:0000256" key="1">
    <source>
        <dbReference type="ARBA" id="ARBA00001946"/>
    </source>
</evidence>
<evidence type="ECO:0000256" key="2">
    <source>
        <dbReference type="ARBA" id="ARBA00022649"/>
    </source>
</evidence>
<dbReference type="RefSeq" id="WP_083088192.1">
    <property type="nucleotide sequence ID" value="NZ_AP022583.1"/>
</dbReference>
<dbReference type="Proteomes" id="UP000466894">
    <property type="component" value="Chromosome"/>
</dbReference>
<keyword evidence="3 7" id="KW-0540">Nuclease</keyword>
<evidence type="ECO:0000256" key="7">
    <source>
        <dbReference type="HAMAP-Rule" id="MF_00265"/>
    </source>
</evidence>
<proteinExistence type="inferred from homology"/>
<feature type="binding site" evidence="7">
    <location>
        <position position="6"/>
    </location>
    <ligand>
        <name>Mg(2+)</name>
        <dbReference type="ChEBI" id="CHEBI:18420"/>
    </ligand>
</feature>
<evidence type="ECO:0000256" key="4">
    <source>
        <dbReference type="ARBA" id="ARBA00022723"/>
    </source>
</evidence>
<feature type="binding site" evidence="7">
    <location>
        <position position="93"/>
    </location>
    <ligand>
        <name>Mg(2+)</name>
        <dbReference type="ChEBI" id="CHEBI:18420"/>
    </ligand>
</feature>
<dbReference type="InterPro" id="IPR029060">
    <property type="entry name" value="PIN-like_dom_sf"/>
</dbReference>
<dbReference type="CDD" id="cd09874">
    <property type="entry name" value="PIN_MT3492-like"/>
    <property type="match status" value="1"/>
</dbReference>
<comment type="function">
    <text evidence="7">Toxic component of a toxin-antitoxin (TA) system. An RNase.</text>
</comment>
<evidence type="ECO:0000313" key="12">
    <source>
        <dbReference type="Proteomes" id="UP000466894"/>
    </source>
</evidence>
<dbReference type="Pfam" id="PF01850">
    <property type="entry name" value="PIN"/>
    <property type="match status" value="1"/>
</dbReference>
<name>A0A7I7PCM8_9MYCO</name>
<dbReference type="EMBL" id="AP022583">
    <property type="protein sequence ID" value="BBY06322.1"/>
    <property type="molecule type" value="Genomic_DNA"/>
</dbReference>
<accession>A0A7I7PCM8</accession>
<evidence type="ECO:0000313" key="10">
    <source>
        <dbReference type="EMBL" id="ORB13722.1"/>
    </source>
</evidence>
<dbReference type="InterPro" id="IPR002716">
    <property type="entry name" value="PIN_dom"/>
</dbReference>
<dbReference type="AlphaFoldDB" id="A0A7I7PCM8"/>
<dbReference type="Proteomes" id="UP000192374">
    <property type="component" value="Unassembled WGS sequence"/>
</dbReference>
<keyword evidence="11" id="KW-1185">Reference proteome</keyword>
<dbReference type="HAMAP" id="MF_00265">
    <property type="entry name" value="VapC_Nob1"/>
    <property type="match status" value="1"/>
</dbReference>
<dbReference type="GO" id="GO:0000287">
    <property type="term" value="F:magnesium ion binding"/>
    <property type="evidence" value="ECO:0007669"/>
    <property type="project" value="UniProtKB-UniRule"/>
</dbReference>
<comment type="cofactor">
    <cofactor evidence="1 7">
        <name>Mg(2+)</name>
        <dbReference type="ChEBI" id="CHEBI:18420"/>
    </cofactor>
</comment>
<feature type="domain" description="PIN" evidence="8">
    <location>
        <begin position="4"/>
        <end position="118"/>
    </location>
</feature>
<keyword evidence="5 7" id="KW-0378">Hydrolase</keyword>
<keyword evidence="7" id="KW-0800">Toxin</keyword>
<keyword evidence="2 7" id="KW-1277">Toxin-antitoxin system</keyword>
<dbReference type="SUPFAM" id="SSF88723">
    <property type="entry name" value="PIN domain-like"/>
    <property type="match status" value="1"/>
</dbReference>
<reference evidence="10 11" key="1">
    <citation type="submission" date="2017-02" db="EMBL/GenBank/DDBJ databases">
        <title>The new phylogeny of genus Mycobacterium.</title>
        <authorList>
            <person name="Tortoli E."/>
            <person name="Trovato A."/>
            <person name="Cirillo D.M."/>
        </authorList>
    </citation>
    <scope>NUCLEOTIDE SEQUENCE [LARGE SCALE GENOMIC DNA]</scope>
    <source>
        <strain evidence="10 11">DSM 45145</strain>
    </source>
</reference>
<protein>
    <recommendedName>
        <fullName evidence="7">Ribonuclease VapC</fullName>
        <shortName evidence="7">RNase VapC</shortName>
        <ecNumber evidence="7">3.1.-.-</ecNumber>
    </recommendedName>
    <alternativeName>
        <fullName evidence="7">Toxin VapC</fullName>
    </alternativeName>
</protein>